<dbReference type="EMBL" id="KN602128">
    <property type="protein sequence ID" value="KHJ80043.1"/>
    <property type="molecule type" value="Genomic_DNA"/>
</dbReference>
<dbReference type="OrthoDB" id="5853212at2759"/>
<accession>A0A0B1S3V2</accession>
<sequence>MDRTVLRFQGFCCPSPGQTRPVCPVGEPHETSFPPNYGCDECPLEYYCHRDAFYPEKSISAQCSPSRNSTDEFSVNSPLECVKGVCTCRAGFSHIDGECKRVMCTVGLRGEPSVDRNNQLIRCGRSSDCSQGQMCDPNTRGAQKTMSKRAKPVKMAAVSDPVTSAIDRNPGRSKSAAPSMDREDL</sequence>
<reference evidence="2 3" key="1">
    <citation type="submission" date="2014-03" db="EMBL/GenBank/DDBJ databases">
        <title>Draft genome of the hookworm Oesophagostomum dentatum.</title>
        <authorList>
            <person name="Mitreva M."/>
        </authorList>
    </citation>
    <scope>NUCLEOTIDE SEQUENCE [LARGE SCALE GENOMIC DNA]</scope>
    <source>
        <strain evidence="2 3">OD-Hann</strain>
    </source>
</reference>
<evidence type="ECO:0008006" key="4">
    <source>
        <dbReference type="Google" id="ProtNLM"/>
    </source>
</evidence>
<dbReference type="Proteomes" id="UP000053660">
    <property type="component" value="Unassembled WGS sequence"/>
</dbReference>
<gene>
    <name evidence="2" type="ORF">OESDEN_20292</name>
</gene>
<name>A0A0B1S3V2_OESDE</name>
<dbReference type="AlphaFoldDB" id="A0A0B1S3V2"/>
<feature type="region of interest" description="Disordered" evidence="1">
    <location>
        <begin position="134"/>
        <end position="185"/>
    </location>
</feature>
<evidence type="ECO:0000256" key="1">
    <source>
        <dbReference type="SAM" id="MobiDB-lite"/>
    </source>
</evidence>
<evidence type="ECO:0000313" key="2">
    <source>
        <dbReference type="EMBL" id="KHJ80043.1"/>
    </source>
</evidence>
<proteinExistence type="predicted"/>
<organism evidence="2 3">
    <name type="scientific">Oesophagostomum dentatum</name>
    <name type="common">Nodular worm</name>
    <dbReference type="NCBI Taxonomy" id="61180"/>
    <lineage>
        <taxon>Eukaryota</taxon>
        <taxon>Metazoa</taxon>
        <taxon>Ecdysozoa</taxon>
        <taxon>Nematoda</taxon>
        <taxon>Chromadorea</taxon>
        <taxon>Rhabditida</taxon>
        <taxon>Rhabditina</taxon>
        <taxon>Rhabditomorpha</taxon>
        <taxon>Strongyloidea</taxon>
        <taxon>Strongylidae</taxon>
        <taxon>Oesophagostomum</taxon>
    </lineage>
</organism>
<keyword evidence="3" id="KW-1185">Reference proteome</keyword>
<evidence type="ECO:0000313" key="3">
    <source>
        <dbReference type="Proteomes" id="UP000053660"/>
    </source>
</evidence>
<protein>
    <recommendedName>
        <fullName evidence="4">EB domain-containing protein</fullName>
    </recommendedName>
</protein>